<dbReference type="CDD" id="cd00051">
    <property type="entry name" value="EFh"/>
    <property type="match status" value="1"/>
</dbReference>
<feature type="domain" description="EF-hand" evidence="5">
    <location>
        <begin position="123"/>
        <end position="150"/>
    </location>
</feature>
<keyword evidence="3" id="KW-0106">Calcium</keyword>
<dbReference type="Pfam" id="PF13499">
    <property type="entry name" value="EF-hand_7"/>
    <property type="match status" value="1"/>
</dbReference>
<dbReference type="PANTHER" id="PTHR45791:SF1">
    <property type="entry name" value="CALCIUM AND INTEGRIN BINDING FAMILY MEMBER 1"/>
    <property type="match status" value="1"/>
</dbReference>
<dbReference type="AlphaFoldDB" id="A0A507CVP5"/>
<name>A0A507CVP5_9FUNG</name>
<dbReference type="Proteomes" id="UP000320475">
    <property type="component" value="Unassembled WGS sequence"/>
</dbReference>
<dbReference type="GO" id="GO:0005509">
    <property type="term" value="F:calcium ion binding"/>
    <property type="evidence" value="ECO:0007669"/>
    <property type="project" value="InterPro"/>
</dbReference>
<keyword evidence="2" id="KW-0677">Repeat</keyword>
<evidence type="ECO:0000313" key="8">
    <source>
        <dbReference type="Proteomes" id="UP000317494"/>
    </source>
</evidence>
<accession>A0A507CVP5</accession>
<evidence type="ECO:0000313" key="7">
    <source>
        <dbReference type="EMBL" id="TPX45370.1"/>
    </source>
</evidence>
<protein>
    <recommendedName>
        <fullName evidence="5">EF-hand domain-containing protein</fullName>
    </recommendedName>
</protein>
<comment type="caution">
    <text evidence="6">The sequence shown here is derived from an EMBL/GenBank/DDBJ whole genome shotgun (WGS) entry which is preliminary data.</text>
</comment>
<gene>
    <name evidence="6" type="ORF">SeLEV6574_g05187</name>
    <name evidence="7" type="ORF">SeMB42_g04037</name>
</gene>
<dbReference type="PROSITE" id="PS50222">
    <property type="entry name" value="EF_HAND_2"/>
    <property type="match status" value="2"/>
</dbReference>
<dbReference type="Proteomes" id="UP000317494">
    <property type="component" value="Unassembled WGS sequence"/>
</dbReference>
<dbReference type="PANTHER" id="PTHR45791">
    <property type="entry name" value="CALCIUM AND INTEGRIN BINDING FAMILY MEMBER 2"/>
    <property type="match status" value="1"/>
</dbReference>
<keyword evidence="1" id="KW-0479">Metal-binding</keyword>
<evidence type="ECO:0000313" key="6">
    <source>
        <dbReference type="EMBL" id="TPX43205.1"/>
    </source>
</evidence>
<dbReference type="FunFam" id="1.10.238.10:FF:000035">
    <property type="entry name" value="Calcium and integrin-binding family member 2"/>
    <property type="match status" value="1"/>
</dbReference>
<organism evidence="6 9">
    <name type="scientific">Synchytrium endobioticum</name>
    <dbReference type="NCBI Taxonomy" id="286115"/>
    <lineage>
        <taxon>Eukaryota</taxon>
        <taxon>Fungi</taxon>
        <taxon>Fungi incertae sedis</taxon>
        <taxon>Chytridiomycota</taxon>
        <taxon>Chytridiomycota incertae sedis</taxon>
        <taxon>Chytridiomycetes</taxon>
        <taxon>Synchytriales</taxon>
        <taxon>Synchytriaceae</taxon>
        <taxon>Synchytrium</taxon>
    </lineage>
</organism>
<dbReference type="EMBL" id="QEAN01000155">
    <property type="protein sequence ID" value="TPX45370.1"/>
    <property type="molecule type" value="Genomic_DNA"/>
</dbReference>
<dbReference type="OrthoDB" id="191686at2759"/>
<evidence type="ECO:0000313" key="9">
    <source>
        <dbReference type="Proteomes" id="UP000320475"/>
    </source>
</evidence>
<dbReference type="InterPro" id="IPR002048">
    <property type="entry name" value="EF_hand_dom"/>
</dbReference>
<dbReference type="SUPFAM" id="SSF47473">
    <property type="entry name" value="EF-hand"/>
    <property type="match status" value="1"/>
</dbReference>
<feature type="domain" description="EF-hand" evidence="5">
    <location>
        <begin position="156"/>
        <end position="191"/>
    </location>
</feature>
<dbReference type="Gene3D" id="1.10.238.10">
    <property type="entry name" value="EF-hand"/>
    <property type="match status" value="2"/>
</dbReference>
<dbReference type="VEuPathDB" id="FungiDB:SeMB42_g04037"/>
<dbReference type="GO" id="GO:0000287">
    <property type="term" value="F:magnesium ion binding"/>
    <property type="evidence" value="ECO:0007669"/>
    <property type="project" value="TreeGrafter"/>
</dbReference>
<dbReference type="PROSITE" id="PS00018">
    <property type="entry name" value="EF_HAND_1"/>
    <property type="match status" value="2"/>
</dbReference>
<keyword evidence="8" id="KW-1185">Reference proteome</keyword>
<evidence type="ECO:0000259" key="5">
    <source>
        <dbReference type="PROSITE" id="PS50222"/>
    </source>
</evidence>
<dbReference type="InterPro" id="IPR018247">
    <property type="entry name" value="EF_Hand_1_Ca_BS"/>
</dbReference>
<dbReference type="STRING" id="286115.A0A507CVP5"/>
<evidence type="ECO:0000256" key="3">
    <source>
        <dbReference type="ARBA" id="ARBA00022837"/>
    </source>
</evidence>
<evidence type="ECO:0000256" key="4">
    <source>
        <dbReference type="ARBA" id="ARBA00022842"/>
    </source>
</evidence>
<dbReference type="EMBL" id="QEAM01000233">
    <property type="protein sequence ID" value="TPX43205.1"/>
    <property type="molecule type" value="Genomic_DNA"/>
</dbReference>
<dbReference type="InterPro" id="IPR051433">
    <property type="entry name" value="CIBP"/>
</dbReference>
<evidence type="ECO:0000256" key="1">
    <source>
        <dbReference type="ARBA" id="ARBA00022723"/>
    </source>
</evidence>
<reference evidence="8 9" key="1">
    <citation type="journal article" date="2019" name="Sci. Rep.">
        <title>Comparative genomics of chytrid fungi reveal insights into the obligate biotrophic and pathogenic lifestyle of Synchytrium endobioticum.</title>
        <authorList>
            <person name="van de Vossenberg B.T.L.H."/>
            <person name="Warris S."/>
            <person name="Nguyen H.D.T."/>
            <person name="van Gent-Pelzer M.P.E."/>
            <person name="Joly D.L."/>
            <person name="van de Geest H.C."/>
            <person name="Bonants P.J.M."/>
            <person name="Smith D.S."/>
            <person name="Levesque C.A."/>
            <person name="van der Lee T.A.J."/>
        </authorList>
    </citation>
    <scope>NUCLEOTIDE SEQUENCE [LARGE SCALE GENOMIC DNA]</scope>
    <source>
        <strain evidence="6 9">LEV6574</strain>
        <strain evidence="7 8">MB42</strain>
    </source>
</reference>
<keyword evidence="4" id="KW-0460">Magnesium</keyword>
<sequence length="200" mass="23021">MGNSESLPLSPTELQIMEECTFFTRSEILRVYSKFMSLVISYRNAAQESAHNAEDDVRSGKKRRKCLTKMEFADTEELKHNPFKERIADVFSADGVHVNFDDYLDFASVFSEEAGYDVKSFYAFRIYDHNNDGYLDEHDIRDAINKIAGPGLTEEDKKIVALKVVEESDMDGDGRISFVEFERIVEKSPEFVDNFKIRIV</sequence>
<evidence type="ECO:0000256" key="2">
    <source>
        <dbReference type="ARBA" id="ARBA00022737"/>
    </source>
</evidence>
<proteinExistence type="predicted"/>
<dbReference type="InterPro" id="IPR011992">
    <property type="entry name" value="EF-hand-dom_pair"/>
</dbReference>